<reference evidence="2" key="1">
    <citation type="submission" date="2022-01" db="EMBL/GenBank/DDBJ databases">
        <title>Genome Sequence Resource for Two Populations of Ditylenchus destructor, the Migratory Endoparasitic Phytonematode.</title>
        <authorList>
            <person name="Zhang H."/>
            <person name="Lin R."/>
            <person name="Xie B."/>
        </authorList>
    </citation>
    <scope>NUCLEOTIDE SEQUENCE</scope>
    <source>
        <strain evidence="2">BazhouSP</strain>
    </source>
</reference>
<feature type="transmembrane region" description="Helical" evidence="1">
    <location>
        <begin position="72"/>
        <end position="92"/>
    </location>
</feature>
<protein>
    <submittedName>
        <fullName evidence="2">Uncharacterized protein</fullName>
    </submittedName>
</protein>
<keyword evidence="3" id="KW-1185">Reference proteome</keyword>
<evidence type="ECO:0000313" key="2">
    <source>
        <dbReference type="EMBL" id="KAI1703676.1"/>
    </source>
</evidence>
<dbReference type="AlphaFoldDB" id="A0AAD4MRC6"/>
<gene>
    <name evidence="2" type="ORF">DdX_14726</name>
</gene>
<comment type="caution">
    <text evidence="2">The sequence shown here is derived from an EMBL/GenBank/DDBJ whole genome shotgun (WGS) entry which is preliminary data.</text>
</comment>
<keyword evidence="1" id="KW-0812">Transmembrane</keyword>
<sequence>MICRSGNRMSDRGYKPILLQVCITDLFNLAITFVYMPVYVVVGDYSLCYSTGFFNHVFRDAPVFTMLTFRTWFFFHFLTVCSPTVQFLYRYLIICRIQLSFSQMLLPLCF</sequence>
<name>A0AAD4MRC6_9BILA</name>
<dbReference type="Proteomes" id="UP001201812">
    <property type="component" value="Unassembled WGS sequence"/>
</dbReference>
<organism evidence="2 3">
    <name type="scientific">Ditylenchus destructor</name>
    <dbReference type="NCBI Taxonomy" id="166010"/>
    <lineage>
        <taxon>Eukaryota</taxon>
        <taxon>Metazoa</taxon>
        <taxon>Ecdysozoa</taxon>
        <taxon>Nematoda</taxon>
        <taxon>Chromadorea</taxon>
        <taxon>Rhabditida</taxon>
        <taxon>Tylenchina</taxon>
        <taxon>Tylenchomorpha</taxon>
        <taxon>Sphaerularioidea</taxon>
        <taxon>Anguinidae</taxon>
        <taxon>Anguininae</taxon>
        <taxon>Ditylenchus</taxon>
    </lineage>
</organism>
<keyword evidence="1" id="KW-1133">Transmembrane helix</keyword>
<keyword evidence="1" id="KW-0472">Membrane</keyword>
<evidence type="ECO:0000256" key="1">
    <source>
        <dbReference type="SAM" id="Phobius"/>
    </source>
</evidence>
<accession>A0AAD4MRC6</accession>
<dbReference type="EMBL" id="JAKKPZ010000078">
    <property type="protein sequence ID" value="KAI1703676.1"/>
    <property type="molecule type" value="Genomic_DNA"/>
</dbReference>
<evidence type="ECO:0000313" key="3">
    <source>
        <dbReference type="Proteomes" id="UP001201812"/>
    </source>
</evidence>
<feature type="transmembrane region" description="Helical" evidence="1">
    <location>
        <begin position="21"/>
        <end position="42"/>
    </location>
</feature>
<proteinExistence type="predicted"/>